<reference evidence="1 2" key="1">
    <citation type="submission" date="2015-10" db="EMBL/GenBank/DDBJ databases">
        <title>Genome sequencing of Penicillium freii.</title>
        <authorList>
            <person name="Nguyen H.D."/>
            <person name="Visagie C.M."/>
            <person name="Seifert K.A."/>
        </authorList>
    </citation>
    <scope>NUCLEOTIDE SEQUENCE [LARGE SCALE GENOMIC DNA]</scope>
    <source>
        <strain evidence="1 2">DAOM 242723</strain>
    </source>
</reference>
<name>A0A117NKT8_PENFR</name>
<evidence type="ECO:0000313" key="2">
    <source>
        <dbReference type="Proteomes" id="UP000055045"/>
    </source>
</evidence>
<evidence type="ECO:0000313" key="1">
    <source>
        <dbReference type="EMBL" id="KUM56633.1"/>
    </source>
</evidence>
<proteinExistence type="predicted"/>
<gene>
    <name evidence="1" type="ORF">ACN42_g10576</name>
</gene>
<dbReference type="EMBL" id="LLXE01000456">
    <property type="protein sequence ID" value="KUM56633.1"/>
    <property type="molecule type" value="Genomic_DNA"/>
</dbReference>
<dbReference type="AlphaFoldDB" id="A0A117NKT8"/>
<protein>
    <submittedName>
        <fullName evidence="1">Uncharacterized protein</fullName>
    </submittedName>
</protein>
<keyword evidence="2" id="KW-1185">Reference proteome</keyword>
<accession>A0A117NKT8</accession>
<sequence length="97" mass="11239">MLISETSPGRHHLNKNEPNPTIQMYFLTQRRSLTCKEIMASVIASGIYKTETSAKTMHNVRTARLSHLCLVYQSFNCLGYACEHFSHHLHRHFVTKH</sequence>
<comment type="caution">
    <text evidence="1">The sequence shown here is derived from an EMBL/GenBank/DDBJ whole genome shotgun (WGS) entry which is preliminary data.</text>
</comment>
<dbReference type="Proteomes" id="UP000055045">
    <property type="component" value="Unassembled WGS sequence"/>
</dbReference>
<organism evidence="1 2">
    <name type="scientific">Penicillium freii</name>
    <dbReference type="NCBI Taxonomy" id="48697"/>
    <lineage>
        <taxon>Eukaryota</taxon>
        <taxon>Fungi</taxon>
        <taxon>Dikarya</taxon>
        <taxon>Ascomycota</taxon>
        <taxon>Pezizomycotina</taxon>
        <taxon>Eurotiomycetes</taxon>
        <taxon>Eurotiomycetidae</taxon>
        <taxon>Eurotiales</taxon>
        <taxon>Aspergillaceae</taxon>
        <taxon>Penicillium</taxon>
    </lineage>
</organism>